<evidence type="ECO:0000313" key="3">
    <source>
        <dbReference type="Proteomes" id="UP000199594"/>
    </source>
</evidence>
<dbReference type="EMBL" id="FPAQ01000032">
    <property type="protein sequence ID" value="SFT92412.1"/>
    <property type="molecule type" value="Genomic_DNA"/>
</dbReference>
<name>A0A1I7BZ13_9GAMM</name>
<dbReference type="SUPFAM" id="SSF51182">
    <property type="entry name" value="RmlC-like cupins"/>
    <property type="match status" value="2"/>
</dbReference>
<evidence type="ECO:0000259" key="1">
    <source>
        <dbReference type="Pfam" id="PF12973"/>
    </source>
</evidence>
<organism evidence="2 3">
    <name type="scientific">Halomonas saccharevitans</name>
    <dbReference type="NCBI Taxonomy" id="416872"/>
    <lineage>
        <taxon>Bacteria</taxon>
        <taxon>Pseudomonadati</taxon>
        <taxon>Pseudomonadota</taxon>
        <taxon>Gammaproteobacteria</taxon>
        <taxon>Oceanospirillales</taxon>
        <taxon>Halomonadaceae</taxon>
        <taxon>Halomonas</taxon>
    </lineage>
</organism>
<dbReference type="RefSeq" id="WP_089851094.1">
    <property type="nucleotide sequence ID" value="NZ_FPAQ01000032.1"/>
</dbReference>
<dbReference type="InterPro" id="IPR011051">
    <property type="entry name" value="RmlC_Cupin_sf"/>
</dbReference>
<dbReference type="AlphaFoldDB" id="A0A1I7BZ13"/>
<gene>
    <name evidence="2" type="ORF">SAMN04487956_13230</name>
</gene>
<proteinExistence type="predicted"/>
<dbReference type="CDD" id="cd20303">
    <property type="entry name" value="cupin_ChrR_1"/>
    <property type="match status" value="2"/>
</dbReference>
<dbReference type="Proteomes" id="UP000199594">
    <property type="component" value="Unassembled WGS sequence"/>
</dbReference>
<protein>
    <submittedName>
        <fullName evidence="2">Anti-sigma factor ChrR, cupin superfamily</fullName>
    </submittedName>
</protein>
<feature type="domain" description="ChrR-like cupin" evidence="1">
    <location>
        <begin position="119"/>
        <end position="218"/>
    </location>
</feature>
<dbReference type="OrthoDB" id="9801227at2"/>
<accession>A0A1I7BZ13</accession>
<evidence type="ECO:0000313" key="2">
    <source>
        <dbReference type="EMBL" id="SFT92412.1"/>
    </source>
</evidence>
<dbReference type="Gene3D" id="2.60.120.10">
    <property type="entry name" value="Jelly Rolls"/>
    <property type="match status" value="1"/>
</dbReference>
<dbReference type="Pfam" id="PF12973">
    <property type="entry name" value="Cupin_7"/>
    <property type="match status" value="2"/>
</dbReference>
<reference evidence="2 3" key="1">
    <citation type="submission" date="2016-10" db="EMBL/GenBank/DDBJ databases">
        <authorList>
            <person name="de Groot N.N."/>
        </authorList>
    </citation>
    <scope>NUCLEOTIDE SEQUENCE [LARGE SCALE GENOMIC DNA]</scope>
    <source>
        <strain evidence="2 3">CGMCC 1.6493</strain>
    </source>
</reference>
<dbReference type="InterPro" id="IPR025979">
    <property type="entry name" value="ChrR-like_cupin_dom"/>
</dbReference>
<dbReference type="InterPro" id="IPR014710">
    <property type="entry name" value="RmlC-like_jellyroll"/>
</dbReference>
<sequence length="221" mass="24616">MRLNADFDRRAVVTPEDYRWVDSPTPGVERMMLDRVGDEVARATSLVRYAPNSTFPTHEHGGGEEILVLEGEFADEHGRYPAGHYLRNPIGTAHAPRVGEQGALIFVKLHQFSPHDTAQKAIDTRAGDWRPGLVEGLSVLPLHDVEGEHVALVRWAPNTRFQPHAHWGGEEILVLEGTFHDEHGAYPAGSWLRSPHRSQHTPFTGEDGALIYVKVGHLLPE</sequence>
<feature type="domain" description="ChrR-like cupin" evidence="1">
    <location>
        <begin position="9"/>
        <end position="112"/>
    </location>
</feature>